<dbReference type="PROSITE" id="PS50001">
    <property type="entry name" value="SH2"/>
    <property type="match status" value="1"/>
</dbReference>
<dbReference type="InterPro" id="IPR000980">
    <property type="entry name" value="SH2"/>
</dbReference>
<dbReference type="Proteomes" id="UP000646548">
    <property type="component" value="Unassembled WGS sequence"/>
</dbReference>
<protein>
    <submittedName>
        <fullName evidence="5">Cytokine-dependent hematopoietic cell linker</fullName>
    </submittedName>
</protein>
<organism evidence="5 6">
    <name type="scientific">Oryzias melastigma</name>
    <name type="common">Marine medaka</name>
    <dbReference type="NCBI Taxonomy" id="30732"/>
    <lineage>
        <taxon>Eukaryota</taxon>
        <taxon>Metazoa</taxon>
        <taxon>Chordata</taxon>
        <taxon>Craniata</taxon>
        <taxon>Vertebrata</taxon>
        <taxon>Euteleostomi</taxon>
        <taxon>Actinopterygii</taxon>
        <taxon>Neopterygii</taxon>
        <taxon>Teleostei</taxon>
        <taxon>Neoteleostei</taxon>
        <taxon>Acanthomorphata</taxon>
        <taxon>Ovalentaria</taxon>
        <taxon>Atherinomorphae</taxon>
        <taxon>Beloniformes</taxon>
        <taxon>Adrianichthyidae</taxon>
        <taxon>Oryziinae</taxon>
        <taxon>Oryzias</taxon>
    </lineage>
</organism>
<dbReference type="GO" id="GO:0005737">
    <property type="term" value="C:cytoplasm"/>
    <property type="evidence" value="ECO:0007669"/>
    <property type="project" value="UniProtKB-ARBA"/>
</dbReference>
<reference evidence="5" key="1">
    <citation type="journal article" name="BMC Genomics">
        <title>Long-read sequencing and de novo genome assembly of marine medaka (Oryzias melastigma).</title>
        <authorList>
            <person name="Liang P."/>
            <person name="Saqib H.S.A."/>
            <person name="Ni X."/>
            <person name="Shen Y."/>
        </authorList>
    </citation>
    <scope>NUCLEOTIDE SEQUENCE</scope>
    <source>
        <strain evidence="5">Bigg-433</strain>
    </source>
</reference>
<dbReference type="Gene3D" id="3.30.505.10">
    <property type="entry name" value="SH2 domain"/>
    <property type="match status" value="1"/>
</dbReference>
<gene>
    <name evidence="5" type="ORF">FQA47_006357</name>
</gene>
<keyword evidence="1 2" id="KW-0727">SH2 domain</keyword>
<evidence type="ECO:0000313" key="6">
    <source>
        <dbReference type="Proteomes" id="UP000646548"/>
    </source>
</evidence>
<name>A0A834CC06_ORYME</name>
<dbReference type="GO" id="GO:0007169">
    <property type="term" value="P:cell surface receptor protein tyrosine kinase signaling pathway"/>
    <property type="evidence" value="ECO:0007669"/>
    <property type="project" value="TreeGrafter"/>
</dbReference>
<comment type="caution">
    <text evidence="5">The sequence shown here is derived from an EMBL/GenBank/DDBJ whole genome shotgun (WGS) entry which is preliminary data.</text>
</comment>
<dbReference type="PANTHER" id="PTHR14098">
    <property type="entry name" value="SH2 DOMAIN CONTAINING PROTEIN"/>
    <property type="match status" value="1"/>
</dbReference>
<dbReference type="InterPro" id="IPR051751">
    <property type="entry name" value="Immunoreceptor_sig_adapters"/>
</dbReference>
<feature type="region of interest" description="Disordered" evidence="3">
    <location>
        <begin position="152"/>
        <end position="180"/>
    </location>
</feature>
<dbReference type="InterPro" id="IPR036860">
    <property type="entry name" value="SH2_dom_sf"/>
</dbReference>
<dbReference type="SMART" id="SM00252">
    <property type="entry name" value="SH2"/>
    <property type="match status" value="1"/>
</dbReference>
<evidence type="ECO:0000313" key="5">
    <source>
        <dbReference type="EMBL" id="KAF6726349.1"/>
    </source>
</evidence>
<dbReference type="GO" id="GO:0035556">
    <property type="term" value="P:intracellular signal transduction"/>
    <property type="evidence" value="ECO:0007669"/>
    <property type="project" value="TreeGrafter"/>
</dbReference>
<proteinExistence type="predicted"/>
<dbReference type="SUPFAM" id="SSF55550">
    <property type="entry name" value="SH2 domain"/>
    <property type="match status" value="1"/>
</dbReference>
<evidence type="ECO:0000256" key="3">
    <source>
        <dbReference type="SAM" id="MobiDB-lite"/>
    </source>
</evidence>
<feature type="compositionally biased region" description="Basic and acidic residues" evidence="3">
    <location>
        <begin position="155"/>
        <end position="170"/>
    </location>
</feature>
<dbReference type="FunFam" id="3.30.505.10:FF:000016">
    <property type="entry name" value="B-cell linker protein isoform 2"/>
    <property type="match status" value="1"/>
</dbReference>
<dbReference type="PANTHER" id="PTHR14098:SF2">
    <property type="entry name" value="CYTOKINE-DEPENDENT HEMATOPOIETIC CELL LINKER"/>
    <property type="match status" value="1"/>
</dbReference>
<evidence type="ECO:0000259" key="4">
    <source>
        <dbReference type="PROSITE" id="PS50001"/>
    </source>
</evidence>
<sequence>MTGLEQKTLSFLVVGTLGAERRRAVEDRGWAARLTGCHRGPRCRDVWGVGVCGSKDKHQREYERLDDNLLTGNLRLSNFSKKNAEESNKVSSRERLQNDKECFHKSYKDLQTLQTAVHSLNSQLKDHSGGQSPTEQEVILGYRTALSTQLYKQGRKGEHTHSERNSERHSQLTGHLLTPVYSTRLQKKKLAAGRGDSHESAVIMVSYGGHEGSVSLRWFHTAQCSDLPRPCNGLFRQQQAQNRPRCPSRNIPRVPGPAVNRELKPTKRKNKSKKSPPPAPPEDQTSERFAQSPPPSVQEMIDRLTVHTISDREQTLSPITEFGRGLKVFQELQVTKGILWIWIPRILKKDHHRTWKGCRRDATTSGRRPKEDIDQHDFIPMQKPQIYCEEDWYVGACKRTDAEHALHLVNKDGAFLVRDCSTTSNSEPLVLVVYHQKKVYNVKVRYIESVNKYALGTGQRSNDVFDSVEQIIKFHSIFPIIFISGRNVTGTKYPDNCVLTCPITKQDLDQLLQ</sequence>
<evidence type="ECO:0000256" key="1">
    <source>
        <dbReference type="ARBA" id="ARBA00022999"/>
    </source>
</evidence>
<feature type="region of interest" description="Disordered" evidence="3">
    <location>
        <begin position="238"/>
        <end position="297"/>
    </location>
</feature>
<dbReference type="AlphaFoldDB" id="A0A834CC06"/>
<dbReference type="EMBL" id="WKFB01000335">
    <property type="protein sequence ID" value="KAF6726349.1"/>
    <property type="molecule type" value="Genomic_DNA"/>
</dbReference>
<accession>A0A834CC06</accession>
<dbReference type="Pfam" id="PF00017">
    <property type="entry name" value="SH2"/>
    <property type="match status" value="1"/>
</dbReference>
<feature type="domain" description="SH2" evidence="4">
    <location>
        <begin position="392"/>
        <end position="503"/>
    </location>
</feature>
<evidence type="ECO:0000256" key="2">
    <source>
        <dbReference type="PROSITE-ProRule" id="PRU00191"/>
    </source>
</evidence>